<gene>
    <name evidence="3" type="ORF">GHK48_15605</name>
</gene>
<evidence type="ECO:0000259" key="2">
    <source>
        <dbReference type="Pfam" id="PF01796"/>
    </source>
</evidence>
<proteinExistence type="predicted"/>
<dbReference type="Pfam" id="PF01796">
    <property type="entry name" value="OB_ChsH2_C"/>
    <property type="match status" value="1"/>
</dbReference>
<dbReference type="EMBL" id="WISZ01000123">
    <property type="protein sequence ID" value="MQX09660.1"/>
    <property type="molecule type" value="Genomic_DNA"/>
</dbReference>
<feature type="domain" description="ChsH2 C-terminal OB-fold" evidence="2">
    <location>
        <begin position="53"/>
        <end position="111"/>
    </location>
</feature>
<evidence type="ECO:0000313" key="3">
    <source>
        <dbReference type="EMBL" id="MQX09660.1"/>
    </source>
</evidence>
<name>A0A844ADW9_RHIFR</name>
<feature type="region of interest" description="Disordered" evidence="1">
    <location>
        <begin position="1"/>
        <end position="34"/>
    </location>
</feature>
<evidence type="ECO:0000313" key="4">
    <source>
        <dbReference type="Proteomes" id="UP000466694"/>
    </source>
</evidence>
<dbReference type="Proteomes" id="UP000466694">
    <property type="component" value="Unassembled WGS sequence"/>
</dbReference>
<dbReference type="InterPro" id="IPR012340">
    <property type="entry name" value="NA-bd_OB-fold"/>
</dbReference>
<organism evidence="3 4">
    <name type="scientific">Rhizobium fredii</name>
    <name type="common">Sinorhizobium fredii</name>
    <dbReference type="NCBI Taxonomy" id="380"/>
    <lineage>
        <taxon>Bacteria</taxon>
        <taxon>Pseudomonadati</taxon>
        <taxon>Pseudomonadota</taxon>
        <taxon>Alphaproteobacteria</taxon>
        <taxon>Hyphomicrobiales</taxon>
        <taxon>Rhizobiaceae</taxon>
        <taxon>Sinorhizobium/Ensifer group</taxon>
        <taxon>Sinorhizobium</taxon>
    </lineage>
</organism>
<evidence type="ECO:0000256" key="1">
    <source>
        <dbReference type="SAM" id="MobiDB-lite"/>
    </source>
</evidence>
<sequence>MDSIVKAAEPPRSAAPADGIRLEASRDKESGKGVFPRIRASSPVADRYEPIMLSPEATIYSFTVIHPNPKSGLKPFALVYADFAEDVRVFGRLALAEGERPRIGAPVRVTTAPDATDVNKDYLFVVAEENVQ</sequence>
<dbReference type="InterPro" id="IPR002878">
    <property type="entry name" value="ChsH2_C"/>
</dbReference>
<dbReference type="SUPFAM" id="SSF50249">
    <property type="entry name" value="Nucleic acid-binding proteins"/>
    <property type="match status" value="1"/>
</dbReference>
<comment type="caution">
    <text evidence="3">The sequence shown here is derived from an EMBL/GenBank/DDBJ whole genome shotgun (WGS) entry which is preliminary data.</text>
</comment>
<dbReference type="AlphaFoldDB" id="A0A844ADW9"/>
<feature type="compositionally biased region" description="Basic and acidic residues" evidence="1">
    <location>
        <begin position="20"/>
        <end position="31"/>
    </location>
</feature>
<accession>A0A844ADW9</accession>
<protein>
    <submittedName>
        <fullName evidence="3">Nucleotide-binding protein</fullName>
    </submittedName>
</protein>
<dbReference type="RefSeq" id="WP_080579236.1">
    <property type="nucleotide sequence ID" value="NZ_BJNI01000085.1"/>
</dbReference>
<reference evidence="3 4" key="1">
    <citation type="journal article" date="2013" name="Genome Biol.">
        <title>Comparative genomics of the core and accessory genomes of 48 Sinorhizobium strains comprising five genospecies.</title>
        <authorList>
            <person name="Sugawara M."/>
            <person name="Epstein B."/>
            <person name="Badgley B.D."/>
            <person name="Unno T."/>
            <person name="Xu L."/>
            <person name="Reese J."/>
            <person name="Gyaneshwar P."/>
            <person name="Denny R."/>
            <person name="Mudge J."/>
            <person name="Bharti A.K."/>
            <person name="Farmer A.D."/>
            <person name="May G.D."/>
            <person name="Woodward J.E."/>
            <person name="Medigue C."/>
            <person name="Vallenet D."/>
            <person name="Lajus A."/>
            <person name="Rouy Z."/>
            <person name="Martinez-Vaz B."/>
            <person name="Tiffin P."/>
            <person name="Young N.D."/>
            <person name="Sadowsky M.J."/>
        </authorList>
    </citation>
    <scope>NUCLEOTIDE SEQUENCE [LARGE SCALE GENOMIC DNA]</scope>
    <source>
        <strain evidence="3 4">USDA205</strain>
    </source>
</reference>